<organism evidence="2 3">
    <name type="scientific">Parasediminibacterium paludis</name>
    <dbReference type="NCBI Taxonomy" id="908966"/>
    <lineage>
        <taxon>Bacteria</taxon>
        <taxon>Pseudomonadati</taxon>
        <taxon>Bacteroidota</taxon>
        <taxon>Chitinophagia</taxon>
        <taxon>Chitinophagales</taxon>
        <taxon>Chitinophagaceae</taxon>
        <taxon>Parasediminibacterium</taxon>
    </lineage>
</organism>
<feature type="transmembrane region" description="Helical" evidence="1">
    <location>
        <begin position="47"/>
        <end position="66"/>
    </location>
</feature>
<evidence type="ECO:0000256" key="1">
    <source>
        <dbReference type="SAM" id="Phobius"/>
    </source>
</evidence>
<feature type="transmembrane region" description="Helical" evidence="1">
    <location>
        <begin position="20"/>
        <end position="41"/>
    </location>
</feature>
<evidence type="ECO:0000313" key="3">
    <source>
        <dbReference type="Proteomes" id="UP001595906"/>
    </source>
</evidence>
<gene>
    <name evidence="2" type="ORF">ACFOW1_15995</name>
</gene>
<feature type="transmembrane region" description="Helical" evidence="1">
    <location>
        <begin position="142"/>
        <end position="161"/>
    </location>
</feature>
<evidence type="ECO:0000313" key="2">
    <source>
        <dbReference type="EMBL" id="MFC4233403.1"/>
    </source>
</evidence>
<keyword evidence="1" id="KW-1133">Transmembrane helix</keyword>
<keyword evidence="1" id="KW-0472">Membrane</keyword>
<feature type="transmembrane region" description="Helical" evidence="1">
    <location>
        <begin position="104"/>
        <end position="122"/>
    </location>
</feature>
<dbReference type="RefSeq" id="WP_379015667.1">
    <property type="nucleotide sequence ID" value="NZ_JBHSDC010000029.1"/>
</dbReference>
<proteinExistence type="predicted"/>
<comment type="caution">
    <text evidence="2">The sequence shown here is derived from an EMBL/GenBank/DDBJ whole genome shotgun (WGS) entry which is preliminary data.</text>
</comment>
<dbReference type="Proteomes" id="UP001595906">
    <property type="component" value="Unassembled WGS sequence"/>
</dbReference>
<keyword evidence="3" id="KW-1185">Reference proteome</keyword>
<protein>
    <submittedName>
        <fullName evidence="2">Uncharacterized protein</fullName>
    </submittedName>
</protein>
<accession>A0ABV8PZT6</accession>
<reference evidence="3" key="1">
    <citation type="journal article" date="2019" name="Int. J. Syst. Evol. Microbiol.">
        <title>The Global Catalogue of Microorganisms (GCM) 10K type strain sequencing project: providing services to taxonomists for standard genome sequencing and annotation.</title>
        <authorList>
            <consortium name="The Broad Institute Genomics Platform"/>
            <consortium name="The Broad Institute Genome Sequencing Center for Infectious Disease"/>
            <person name="Wu L."/>
            <person name="Ma J."/>
        </authorList>
    </citation>
    <scope>NUCLEOTIDE SEQUENCE [LARGE SCALE GENOMIC DNA]</scope>
    <source>
        <strain evidence="3">CECT 8010</strain>
    </source>
</reference>
<keyword evidence="1" id="KW-0812">Transmembrane</keyword>
<name>A0ABV8PZT6_9BACT</name>
<sequence length="183" mass="20865">MLTKNDIEQYFTAEKNDARVFIFIGIMSIIIAVLGFLIYRTEAWKGAALPLILIGLIQFFVGNATLKRSDEDRIRMVYAYDMNPGEIKSFELPRMNVVNKNFTTYRLLQFALVVTGLMLVLYNSFFSLPEYKQVGEYSFSHGLGIALSIQAIILLSTDFFAEKRAAKYTTQIKSYVQALNVAR</sequence>
<dbReference type="EMBL" id="JBHSDC010000029">
    <property type="protein sequence ID" value="MFC4233403.1"/>
    <property type="molecule type" value="Genomic_DNA"/>
</dbReference>